<comment type="similarity">
    <text evidence="3">Belongs to the NMT1/THI5 family.</text>
</comment>
<dbReference type="InterPro" id="IPR015168">
    <property type="entry name" value="SsuA/THI5"/>
</dbReference>
<comment type="function">
    <text evidence="1">Responsible for the formation of the pyrimidine heterocycle in the thiamine biosynthesis pathway. Catalyzes the formation of hydroxymethylpyrimidine phosphate (HMP-P) from histidine and pyridoxal phosphate (PLP). The protein uses PLP and the active site histidine to form HMP-P, generating an inactive enzyme. The enzyme can only undergo a single turnover, which suggests it is a suicide enzyme.</text>
</comment>
<organism evidence="14 15">
    <name type="scientific">Hartmannibacter diazotrophicus</name>
    <dbReference type="NCBI Taxonomy" id="1482074"/>
    <lineage>
        <taxon>Bacteria</taxon>
        <taxon>Pseudomonadati</taxon>
        <taxon>Pseudomonadota</taxon>
        <taxon>Alphaproteobacteria</taxon>
        <taxon>Hyphomicrobiales</taxon>
        <taxon>Pleomorphomonadaceae</taxon>
        <taxon>Hartmannibacter</taxon>
    </lineage>
</organism>
<keyword evidence="12" id="KW-0732">Signal</keyword>
<dbReference type="GO" id="GO:0016740">
    <property type="term" value="F:transferase activity"/>
    <property type="evidence" value="ECO:0007669"/>
    <property type="project" value="UniProtKB-KW"/>
</dbReference>
<dbReference type="KEGG" id="hdi:HDIA_0379"/>
<dbReference type="PANTHER" id="PTHR31528">
    <property type="entry name" value="4-AMINO-5-HYDROXYMETHYL-2-METHYLPYRIMIDINE PHOSPHATE SYNTHASE THI11-RELATED"/>
    <property type="match status" value="1"/>
</dbReference>
<evidence type="ECO:0000256" key="1">
    <source>
        <dbReference type="ARBA" id="ARBA00003469"/>
    </source>
</evidence>
<dbReference type="Proteomes" id="UP000223606">
    <property type="component" value="Chromosome 1"/>
</dbReference>
<evidence type="ECO:0000259" key="13">
    <source>
        <dbReference type="Pfam" id="PF09084"/>
    </source>
</evidence>
<dbReference type="SUPFAM" id="SSF53850">
    <property type="entry name" value="Periplasmic binding protein-like II"/>
    <property type="match status" value="1"/>
</dbReference>
<evidence type="ECO:0000256" key="4">
    <source>
        <dbReference type="ARBA" id="ARBA00011738"/>
    </source>
</evidence>
<dbReference type="Pfam" id="PF09084">
    <property type="entry name" value="NMT1"/>
    <property type="match status" value="1"/>
</dbReference>
<dbReference type="InterPro" id="IPR027939">
    <property type="entry name" value="NMT1/THI5"/>
</dbReference>
<keyword evidence="15" id="KW-1185">Reference proteome</keyword>
<dbReference type="GO" id="GO:0046872">
    <property type="term" value="F:metal ion binding"/>
    <property type="evidence" value="ECO:0007669"/>
    <property type="project" value="UniProtKB-KW"/>
</dbReference>
<dbReference type="GO" id="GO:0009228">
    <property type="term" value="P:thiamine biosynthetic process"/>
    <property type="evidence" value="ECO:0007669"/>
    <property type="project" value="UniProtKB-KW"/>
</dbReference>
<dbReference type="Gene3D" id="3.40.190.10">
    <property type="entry name" value="Periplasmic binding protein-like II"/>
    <property type="match status" value="2"/>
</dbReference>
<feature type="domain" description="SsuA/THI5-like" evidence="13">
    <location>
        <begin position="52"/>
        <end position="259"/>
    </location>
</feature>
<evidence type="ECO:0000256" key="2">
    <source>
        <dbReference type="ARBA" id="ARBA00004948"/>
    </source>
</evidence>
<comment type="catalytic activity">
    <reaction evidence="11">
        <text>N(6)-(pyridoxal phosphate)-L-lysyl-[4-amino-5-hydroxymethyl-2-methylpyrimidine phosphate synthase] + L-histidyl-[4-amino-5-hydroxymethyl-2-methylpyrimidine phosphate synthase] + 2 Fe(3+) + 4 H2O = L-lysyl-[4-amino-5-hydroxymethyl-2-methylpyrimidine phosphate synthase] + (2S)-2-amino-5-hydroxy-4-oxopentanoyl-[4-amino-5-hydroxymethyl-2-methylpyrimidine phosphate synthase] + 4-amino-2-methyl-5-(phosphooxymethyl)pyrimidine + 3-oxopropanoate + 2 Fe(2+) + 2 H(+)</text>
        <dbReference type="Rhea" id="RHEA:65756"/>
        <dbReference type="Rhea" id="RHEA-COMP:16892"/>
        <dbReference type="Rhea" id="RHEA-COMP:16893"/>
        <dbReference type="Rhea" id="RHEA-COMP:16894"/>
        <dbReference type="Rhea" id="RHEA-COMP:16895"/>
        <dbReference type="ChEBI" id="CHEBI:15377"/>
        <dbReference type="ChEBI" id="CHEBI:15378"/>
        <dbReference type="ChEBI" id="CHEBI:29033"/>
        <dbReference type="ChEBI" id="CHEBI:29034"/>
        <dbReference type="ChEBI" id="CHEBI:29969"/>
        <dbReference type="ChEBI" id="CHEBI:29979"/>
        <dbReference type="ChEBI" id="CHEBI:33190"/>
        <dbReference type="ChEBI" id="CHEBI:58354"/>
        <dbReference type="ChEBI" id="CHEBI:143915"/>
        <dbReference type="ChEBI" id="CHEBI:157692"/>
    </reaction>
    <physiologicalReaction direction="left-to-right" evidence="11">
        <dbReference type="Rhea" id="RHEA:65757"/>
    </physiologicalReaction>
</comment>
<keyword evidence="7" id="KW-0663">Pyridoxal phosphate</keyword>
<feature type="signal peptide" evidence="12">
    <location>
        <begin position="1"/>
        <end position="31"/>
    </location>
</feature>
<reference evidence="15" key="1">
    <citation type="submission" date="2017-09" db="EMBL/GenBank/DDBJ databases">
        <title>Genome sequence of Nannocystis excedens DSM 71.</title>
        <authorList>
            <person name="Blom J."/>
        </authorList>
    </citation>
    <scope>NUCLEOTIDE SEQUENCE [LARGE SCALE GENOMIC DNA]</scope>
    <source>
        <strain evidence="15">type strain: E19</strain>
    </source>
</reference>
<dbReference type="RefSeq" id="WP_099553843.1">
    <property type="nucleotide sequence ID" value="NZ_LT960614.1"/>
</dbReference>
<dbReference type="OrthoDB" id="5348911at2"/>
<evidence type="ECO:0000256" key="7">
    <source>
        <dbReference type="ARBA" id="ARBA00022898"/>
    </source>
</evidence>
<evidence type="ECO:0000256" key="5">
    <source>
        <dbReference type="ARBA" id="ARBA00022679"/>
    </source>
</evidence>
<keyword evidence="6" id="KW-0479">Metal-binding</keyword>
<evidence type="ECO:0000256" key="3">
    <source>
        <dbReference type="ARBA" id="ARBA00009406"/>
    </source>
</evidence>
<evidence type="ECO:0000256" key="12">
    <source>
        <dbReference type="SAM" id="SignalP"/>
    </source>
</evidence>
<name>A0A2C9D0Z1_9HYPH</name>
<dbReference type="AlphaFoldDB" id="A0A2C9D0Z1"/>
<proteinExistence type="inferred from homology"/>
<keyword evidence="8" id="KW-0784">Thiamine biosynthesis</keyword>
<evidence type="ECO:0000256" key="6">
    <source>
        <dbReference type="ARBA" id="ARBA00022723"/>
    </source>
</evidence>
<keyword evidence="9" id="KW-0408">Iron</keyword>
<keyword evidence="5" id="KW-0808">Transferase</keyword>
<gene>
    <name evidence="14" type="primary">tauA</name>
    <name evidence="14" type="ORF">HDIA_0379</name>
</gene>
<evidence type="ECO:0000313" key="14">
    <source>
        <dbReference type="EMBL" id="SON53920.1"/>
    </source>
</evidence>
<comment type="subunit">
    <text evidence="4">Homodimer.</text>
</comment>
<sequence length="342" mass="36986">MMSLFRSWPSTLARCAGIAALGLAAAGPASAADLKPLTVVLPYVPNMESFAGFYAKDKGFFEEAGLDVKLIPGGQGIDQIQMVASGIAQIGMADASSAMAAIDKGAPLMIIAAEYQTSPQAMTCRKDSGITEPSMLKGKKLAIKQNAQVVADFFLAKNNLSRSDMETTAIGTSDIAQIIAGKVDCMFTTFAFNEPYLIEQAGVPVNVMPVGDWGMPSQNDVWVVTKDFLADPENKTLLAAYMTGEMKAWDFYIDNPEKAAEFMVNGGFNDGLNIEQQTYQATHQIAYMTSPLTKEKGLLWIDFDVWKEAVKNAQTAELTSSVLDPSTFLTTEILEMVKPTKH</sequence>
<comment type="pathway">
    <text evidence="2">Cofactor biosynthesis; thiamine diphosphate biosynthesis.</text>
</comment>
<dbReference type="PANTHER" id="PTHR31528:SF1">
    <property type="entry name" value="4-AMINO-5-HYDROXYMETHYL-2-METHYLPYRIMIDINE PHOSPHATE SYNTHASE THI11-RELATED"/>
    <property type="match status" value="1"/>
</dbReference>
<feature type="chain" id="PRO_5012677330" description="Thiamine pyrimidine synthase" evidence="12">
    <location>
        <begin position="32"/>
        <end position="342"/>
    </location>
</feature>
<evidence type="ECO:0000256" key="9">
    <source>
        <dbReference type="ARBA" id="ARBA00023004"/>
    </source>
</evidence>
<evidence type="ECO:0000313" key="15">
    <source>
        <dbReference type="Proteomes" id="UP000223606"/>
    </source>
</evidence>
<accession>A0A2C9D0Z1</accession>
<protein>
    <recommendedName>
        <fullName evidence="10">Thiamine pyrimidine synthase</fullName>
    </recommendedName>
</protein>
<evidence type="ECO:0000256" key="10">
    <source>
        <dbReference type="ARBA" id="ARBA00033171"/>
    </source>
</evidence>
<evidence type="ECO:0000256" key="11">
    <source>
        <dbReference type="ARBA" id="ARBA00048179"/>
    </source>
</evidence>
<dbReference type="EMBL" id="LT960614">
    <property type="protein sequence ID" value="SON53920.1"/>
    <property type="molecule type" value="Genomic_DNA"/>
</dbReference>
<evidence type="ECO:0000256" key="8">
    <source>
        <dbReference type="ARBA" id="ARBA00022977"/>
    </source>
</evidence>